<dbReference type="AlphaFoldDB" id="A0A1B2EBE0"/>
<feature type="compositionally biased region" description="Polar residues" evidence="1">
    <location>
        <begin position="109"/>
        <end position="122"/>
    </location>
</feature>
<evidence type="ECO:0000313" key="2">
    <source>
        <dbReference type="EMBL" id="ANY77283.1"/>
    </source>
</evidence>
<sequence length="122" mass="13158">MAKKSCVVGNELVLTAKAIRRGEKLERTLTKLTVIQEAGSPAEAFLKTVQKGLAQLRKEDVSTDRERAEKKKAPAGEAETTGRKAQRMPTPRKSIRKSKVPAEKAAENASPTTQASAPSTES</sequence>
<feature type="region of interest" description="Disordered" evidence="1">
    <location>
        <begin position="56"/>
        <end position="122"/>
    </location>
</feature>
<organism evidence="2">
    <name type="scientific">Microvirga ossetica</name>
    <dbReference type="NCBI Taxonomy" id="1882682"/>
    <lineage>
        <taxon>Bacteria</taxon>
        <taxon>Pseudomonadati</taxon>
        <taxon>Pseudomonadota</taxon>
        <taxon>Alphaproteobacteria</taxon>
        <taxon>Hyphomicrobiales</taxon>
        <taxon>Methylobacteriaceae</taxon>
        <taxon>Microvirga</taxon>
    </lineage>
</organism>
<feature type="compositionally biased region" description="Basic and acidic residues" evidence="1">
    <location>
        <begin position="56"/>
        <end position="74"/>
    </location>
</feature>
<name>A0A1B2EBE0_9HYPH</name>
<evidence type="ECO:0000256" key="1">
    <source>
        <dbReference type="SAM" id="MobiDB-lite"/>
    </source>
</evidence>
<dbReference type="KEGG" id="moc:BB934_02815"/>
<accession>A0A1B2EBE0</accession>
<dbReference type="RefSeq" id="WP_099508277.1">
    <property type="nucleotide sequence ID" value="NZ_CP016616.1"/>
</dbReference>
<gene>
    <name evidence="2" type="ORF">BB934_02815</name>
</gene>
<protein>
    <submittedName>
        <fullName evidence="2">Uncharacterized protein</fullName>
    </submittedName>
</protein>
<proteinExistence type="predicted"/>
<dbReference type="EMBL" id="CP016616">
    <property type="protein sequence ID" value="ANY77283.1"/>
    <property type="molecule type" value="Genomic_DNA"/>
</dbReference>
<reference evidence="2" key="1">
    <citation type="submission" date="2016-07" db="EMBL/GenBank/DDBJ databases">
        <title>Microvirga ossetica sp. nov. a new species of rhizobia isolated from root nodules of the legume species Vicia alpestris Steven originated from North Ossetia region in the Caucasus.</title>
        <authorList>
            <person name="Safronova V.I."/>
            <person name="Kuznetsova I.G."/>
            <person name="Sazanova A.L."/>
            <person name="Belimov A."/>
            <person name="Andronov E."/>
            <person name="Osledkin Y.S."/>
            <person name="Onishchuk O.P."/>
            <person name="Kurchak O.N."/>
            <person name="Shaposhnikov A.I."/>
            <person name="Willems A."/>
            <person name="Tikhonovich I.A."/>
        </authorList>
    </citation>
    <scope>NUCLEOTIDE SEQUENCE [LARGE SCALE GENOMIC DNA]</scope>
    <source>
        <strain evidence="2">V5/3M</strain>
    </source>
</reference>
<dbReference type="OrthoDB" id="8021374at2"/>